<gene>
    <name evidence="3" type="ORF">BJ971_002786</name>
</gene>
<evidence type="ECO:0008006" key="5">
    <source>
        <dbReference type="Google" id="ProtNLM"/>
    </source>
</evidence>
<feature type="compositionally biased region" description="Low complexity" evidence="1">
    <location>
        <begin position="72"/>
        <end position="93"/>
    </location>
</feature>
<dbReference type="AlphaFoldDB" id="A0A7W7MQ53"/>
<name>A0A7W7MQ53_9ACTN</name>
<feature type="transmembrane region" description="Helical" evidence="2">
    <location>
        <begin position="39"/>
        <end position="61"/>
    </location>
</feature>
<evidence type="ECO:0000313" key="3">
    <source>
        <dbReference type="EMBL" id="MBB4762230.1"/>
    </source>
</evidence>
<comment type="caution">
    <text evidence="3">The sequence shown here is derived from an EMBL/GenBank/DDBJ whole genome shotgun (WGS) entry which is preliminary data.</text>
</comment>
<protein>
    <recommendedName>
        <fullName evidence="5">PknH-like extracellular domain-containing protein</fullName>
    </recommendedName>
</protein>
<reference evidence="3 4" key="1">
    <citation type="submission" date="2020-08" db="EMBL/GenBank/DDBJ databases">
        <title>Sequencing the genomes of 1000 actinobacteria strains.</title>
        <authorList>
            <person name="Klenk H.-P."/>
        </authorList>
    </citation>
    <scope>NUCLEOTIDE SEQUENCE [LARGE SCALE GENOMIC DNA]</scope>
    <source>
        <strain evidence="3 4">DSM 43149</strain>
    </source>
</reference>
<dbReference type="RefSeq" id="WP_184993177.1">
    <property type="nucleotide sequence ID" value="NZ_BOMK01000074.1"/>
</dbReference>
<dbReference type="EMBL" id="JACHNH010000001">
    <property type="protein sequence ID" value="MBB4762230.1"/>
    <property type="molecule type" value="Genomic_DNA"/>
</dbReference>
<organism evidence="3 4">
    <name type="scientific">Actinoplanes digitatis</name>
    <dbReference type="NCBI Taxonomy" id="1868"/>
    <lineage>
        <taxon>Bacteria</taxon>
        <taxon>Bacillati</taxon>
        <taxon>Actinomycetota</taxon>
        <taxon>Actinomycetes</taxon>
        <taxon>Micromonosporales</taxon>
        <taxon>Micromonosporaceae</taxon>
        <taxon>Actinoplanes</taxon>
    </lineage>
</organism>
<sequence length="302" mass="30979">MPNDLESAFAALSDDARHARLAPAAAVRRTADRRALTRTLSGVAAAAVLVAGVTVGARLVLADDARPPLPPAQSTAPTPAPSGSAAPSTSATPSSPPTGSSPPGSTDSGTPSIPASIPYRAFLGRSDADVATLRRLDPPAGPPEFCAAAGYPSESRAGVRDTVSILYRAPGDDADHTPSGEVFDTVTVYRGDGAADFIDEFRSAVRGCPRGERAHLTFTYRSLGSLGVGDESLLVEGSTPARGDDGEPSADGSSYRVYFAAVRIGDSVALVENAGYESISARRAVAEGFARRAAERLGAWRG</sequence>
<feature type="compositionally biased region" description="Low complexity" evidence="1">
    <location>
        <begin position="101"/>
        <end position="112"/>
    </location>
</feature>
<keyword evidence="4" id="KW-1185">Reference proteome</keyword>
<keyword evidence="2" id="KW-1133">Transmembrane helix</keyword>
<evidence type="ECO:0000256" key="1">
    <source>
        <dbReference type="SAM" id="MobiDB-lite"/>
    </source>
</evidence>
<feature type="region of interest" description="Disordered" evidence="1">
    <location>
        <begin position="66"/>
        <end position="117"/>
    </location>
</feature>
<dbReference type="Proteomes" id="UP000578112">
    <property type="component" value="Unassembled WGS sequence"/>
</dbReference>
<evidence type="ECO:0000256" key="2">
    <source>
        <dbReference type="SAM" id="Phobius"/>
    </source>
</evidence>
<evidence type="ECO:0000313" key="4">
    <source>
        <dbReference type="Proteomes" id="UP000578112"/>
    </source>
</evidence>
<keyword evidence="2" id="KW-0472">Membrane</keyword>
<accession>A0A7W7MQ53</accession>
<keyword evidence="2" id="KW-0812">Transmembrane</keyword>
<proteinExistence type="predicted"/>